<dbReference type="Proteomes" id="UP001418796">
    <property type="component" value="Unassembled WGS sequence"/>
</dbReference>
<comment type="caution">
    <text evidence="2">The sequence shown here is derived from an EMBL/GenBank/DDBJ whole genome shotgun (WGS) entry which is preliminary data.</text>
</comment>
<name>A0ABU9VM24_9BACI</name>
<evidence type="ECO:0000259" key="1">
    <source>
        <dbReference type="Pfam" id="PF09565"/>
    </source>
</evidence>
<organism evidence="2 3">
    <name type="scientific">Alkalicoccobacillus gibsonii</name>
    <dbReference type="NCBI Taxonomy" id="79881"/>
    <lineage>
        <taxon>Bacteria</taxon>
        <taxon>Bacillati</taxon>
        <taxon>Bacillota</taxon>
        <taxon>Bacilli</taxon>
        <taxon>Bacillales</taxon>
        <taxon>Bacillaceae</taxon>
        <taxon>Alkalicoccobacillus</taxon>
    </lineage>
</organism>
<dbReference type="Pfam" id="PF09565">
    <property type="entry name" value="RE_NgoFVII"/>
    <property type="match status" value="1"/>
</dbReference>
<dbReference type="InterPro" id="IPR019065">
    <property type="entry name" value="RE_NgoFVII_N"/>
</dbReference>
<proteinExistence type="predicted"/>
<dbReference type="CDD" id="cd09117">
    <property type="entry name" value="PLDc_Bfil_DEXD_like"/>
    <property type="match status" value="1"/>
</dbReference>
<dbReference type="EMBL" id="JBCITK010000001">
    <property type="protein sequence ID" value="MEN0644941.1"/>
    <property type="molecule type" value="Genomic_DNA"/>
</dbReference>
<evidence type="ECO:0000313" key="3">
    <source>
        <dbReference type="Proteomes" id="UP001418796"/>
    </source>
</evidence>
<accession>A0ABU9VM24</accession>
<gene>
    <name evidence="2" type="ORF">MKY91_17430</name>
</gene>
<reference evidence="2 3" key="1">
    <citation type="submission" date="2024-03" db="EMBL/GenBank/DDBJ databases">
        <title>Bacilli Hybrid Assemblies.</title>
        <authorList>
            <person name="Kovac J."/>
        </authorList>
    </citation>
    <scope>NUCLEOTIDE SEQUENCE [LARGE SCALE GENOMIC DNA]</scope>
    <source>
        <strain evidence="2 3">FSL R7-0666</strain>
    </source>
</reference>
<keyword evidence="3" id="KW-1185">Reference proteome</keyword>
<protein>
    <submittedName>
        <fullName evidence="2">Phospholipase D family protein</fullName>
    </submittedName>
</protein>
<evidence type="ECO:0000313" key="2">
    <source>
        <dbReference type="EMBL" id="MEN0644941.1"/>
    </source>
</evidence>
<sequence>MITIDNIHTTHYSALRDLINNGDSLLIASPYLMRDMDDIFNNIFAGNIKEIHLITTMKDDDLDLLKKADSIHSLLVNCLKHNIECNIRVNNKLHGKVYLAIENDQVKQGIVTSANFTNSGLLRNHEWGINHSDLNQLAEIKNNLMTHASEILSEAELISIIEKIDENKERIEYLTDRSFQLKINDLINKEEKLNKDLSKKRFFLKPVGWSENHYSINERMPEGIAKLHFSKRKPAAVREGDVLICYAVGTAKLLGYFEAIERPYHLGHEGR</sequence>
<dbReference type="Gene3D" id="3.30.870.10">
    <property type="entry name" value="Endonuclease Chain A"/>
    <property type="match status" value="1"/>
</dbReference>
<feature type="domain" description="Restriction endonuclease type II NgoFVII N-terminal" evidence="1">
    <location>
        <begin position="15"/>
        <end position="137"/>
    </location>
</feature>
<dbReference type="RefSeq" id="WP_343131563.1">
    <property type="nucleotide sequence ID" value="NZ_JBCITK010000001.1"/>
</dbReference>